<keyword evidence="1" id="KW-0472">Membrane</keyword>
<dbReference type="Proteomes" id="UP000266743">
    <property type="component" value="Chromosome 1"/>
</dbReference>
<organism evidence="2 3">
    <name type="scientific">Trypanosoma brucei equiperdum</name>
    <dbReference type="NCBI Taxonomy" id="630700"/>
    <lineage>
        <taxon>Eukaryota</taxon>
        <taxon>Discoba</taxon>
        <taxon>Euglenozoa</taxon>
        <taxon>Kinetoplastea</taxon>
        <taxon>Metakinetoplastina</taxon>
        <taxon>Trypanosomatida</taxon>
        <taxon>Trypanosomatidae</taxon>
        <taxon>Trypanosoma</taxon>
    </lineage>
</organism>
<feature type="transmembrane region" description="Helical" evidence="1">
    <location>
        <begin position="6"/>
        <end position="30"/>
    </location>
</feature>
<keyword evidence="1" id="KW-0812">Transmembrane</keyword>
<name>A0A3L6LFF8_9TRYP</name>
<protein>
    <submittedName>
        <fullName evidence="2">Uncharacterized protein</fullName>
    </submittedName>
</protein>
<evidence type="ECO:0000313" key="2">
    <source>
        <dbReference type="EMBL" id="RHW74461.1"/>
    </source>
</evidence>
<dbReference type="EMBL" id="QSBY01000001">
    <property type="protein sequence ID" value="RHW74461.1"/>
    <property type="molecule type" value="Genomic_DNA"/>
</dbReference>
<comment type="caution">
    <text evidence="2">The sequence shown here is derived from an EMBL/GenBank/DDBJ whole genome shotgun (WGS) entry which is preliminary data.</text>
</comment>
<dbReference type="AlphaFoldDB" id="A0A3L6LFF8"/>
<gene>
    <name evidence="2" type="ORF">DPX39_010041500</name>
</gene>
<accession>A0A3L6LFF8</accession>
<proteinExistence type="predicted"/>
<sequence>MHSSFFLFPLGVFVIYLPPSLTVLLPIFGLTTVKT</sequence>
<evidence type="ECO:0000313" key="3">
    <source>
        <dbReference type="Proteomes" id="UP000266743"/>
    </source>
</evidence>
<reference evidence="2 3" key="1">
    <citation type="submission" date="2018-09" db="EMBL/GenBank/DDBJ databases">
        <title>whole genome sequence of T. equiperdum IVM-t1 strain.</title>
        <authorList>
            <person name="Suganuma K."/>
        </authorList>
    </citation>
    <scope>NUCLEOTIDE SEQUENCE [LARGE SCALE GENOMIC DNA]</scope>
    <source>
        <strain evidence="2 3">IVM-t1</strain>
    </source>
</reference>
<keyword evidence="1" id="KW-1133">Transmembrane helix</keyword>
<evidence type="ECO:0000256" key="1">
    <source>
        <dbReference type="SAM" id="Phobius"/>
    </source>
</evidence>